<gene>
    <name evidence="4" type="ORF">DES51_10467</name>
</gene>
<accession>A0A318KWH8</accession>
<evidence type="ECO:0000256" key="1">
    <source>
        <dbReference type="PROSITE-ProRule" id="PRU00169"/>
    </source>
</evidence>
<keyword evidence="5" id="KW-1185">Reference proteome</keyword>
<dbReference type="InterPro" id="IPR001789">
    <property type="entry name" value="Sig_transdc_resp-reg_receiver"/>
</dbReference>
<proteinExistence type="predicted"/>
<sequence length="235" mass="27469">MIHIAICDDNASELKQIKIIVEKISLIEYEIHEYTDPNECIQAIEQGMIFDCFLLDILMNKDNGIDIAQKLRETHPDTPLIFITATPEFALAGYEVNAARYYLKPLDEVCFLRDLKKILALAYAKNNDYMTISNASGLTRIRLSDIYYIESMLRTIQIHTKDKNYTMVGKISKFEESLRHQHFIRVHKSFLVNLRYVQNIFKDTITLDNGEQILLSKHRSKETHEQLVKYIQEHV</sequence>
<dbReference type="RefSeq" id="WP_022937864.1">
    <property type="nucleotide sequence ID" value="NZ_CABKRQ010000004.1"/>
</dbReference>
<dbReference type="PANTHER" id="PTHR37299">
    <property type="entry name" value="TRANSCRIPTIONAL REGULATOR-RELATED"/>
    <property type="match status" value="1"/>
</dbReference>
<dbReference type="SMART" id="SM00850">
    <property type="entry name" value="LytTR"/>
    <property type="match status" value="1"/>
</dbReference>
<dbReference type="Proteomes" id="UP000247612">
    <property type="component" value="Unassembled WGS sequence"/>
</dbReference>
<dbReference type="GO" id="GO:0000156">
    <property type="term" value="F:phosphorelay response regulator activity"/>
    <property type="evidence" value="ECO:0007669"/>
    <property type="project" value="InterPro"/>
</dbReference>
<comment type="caution">
    <text evidence="4">The sequence shown here is derived from an EMBL/GenBank/DDBJ whole genome shotgun (WGS) entry which is preliminary data.</text>
</comment>
<dbReference type="InterPro" id="IPR007492">
    <property type="entry name" value="LytTR_DNA-bd_dom"/>
</dbReference>
<feature type="modified residue" description="4-aspartylphosphate" evidence="1">
    <location>
        <position position="56"/>
    </location>
</feature>
<dbReference type="Gene3D" id="3.40.50.2300">
    <property type="match status" value="1"/>
</dbReference>
<dbReference type="PROSITE" id="PS50110">
    <property type="entry name" value="RESPONSE_REGULATORY"/>
    <property type="match status" value="1"/>
</dbReference>
<dbReference type="SUPFAM" id="SSF52172">
    <property type="entry name" value="CheY-like"/>
    <property type="match status" value="1"/>
</dbReference>
<dbReference type="Gene3D" id="2.40.50.1020">
    <property type="entry name" value="LytTr DNA-binding domain"/>
    <property type="match status" value="1"/>
</dbReference>
<evidence type="ECO:0000259" key="2">
    <source>
        <dbReference type="PROSITE" id="PS50110"/>
    </source>
</evidence>
<evidence type="ECO:0000259" key="3">
    <source>
        <dbReference type="PROSITE" id="PS50930"/>
    </source>
</evidence>
<feature type="domain" description="HTH LytTR-type" evidence="3">
    <location>
        <begin position="130"/>
        <end position="229"/>
    </location>
</feature>
<evidence type="ECO:0000313" key="4">
    <source>
        <dbReference type="EMBL" id="PXX80065.1"/>
    </source>
</evidence>
<dbReference type="AlphaFoldDB" id="A0A318KWH8"/>
<evidence type="ECO:0000313" key="5">
    <source>
        <dbReference type="Proteomes" id="UP000247612"/>
    </source>
</evidence>
<dbReference type="SMART" id="SM00448">
    <property type="entry name" value="REC"/>
    <property type="match status" value="1"/>
</dbReference>
<dbReference type="STRING" id="1034346.GCA_000313565_01561"/>
<dbReference type="PROSITE" id="PS50930">
    <property type="entry name" value="HTH_LYTTR"/>
    <property type="match status" value="1"/>
</dbReference>
<dbReference type="EMBL" id="QJKH01000004">
    <property type="protein sequence ID" value="PXX80065.1"/>
    <property type="molecule type" value="Genomic_DNA"/>
</dbReference>
<dbReference type="CDD" id="cd00156">
    <property type="entry name" value="REC"/>
    <property type="match status" value="1"/>
</dbReference>
<dbReference type="PANTHER" id="PTHR37299:SF1">
    <property type="entry name" value="STAGE 0 SPORULATION PROTEIN A HOMOLOG"/>
    <property type="match status" value="1"/>
</dbReference>
<reference evidence="4 5" key="1">
    <citation type="submission" date="2018-05" db="EMBL/GenBank/DDBJ databases">
        <title>Genomic Encyclopedia of Type Strains, Phase IV (KMG-IV): sequencing the most valuable type-strain genomes for metagenomic binning, comparative biology and taxonomic classification.</title>
        <authorList>
            <person name="Goeker M."/>
        </authorList>
    </citation>
    <scope>NUCLEOTIDE SEQUENCE [LARGE SCALE GENOMIC DNA]</scope>
    <source>
        <strain evidence="4 5">JC118</strain>
    </source>
</reference>
<dbReference type="InterPro" id="IPR046947">
    <property type="entry name" value="LytR-like"/>
</dbReference>
<dbReference type="OrthoDB" id="9802383at2"/>
<dbReference type="Pfam" id="PF00072">
    <property type="entry name" value="Response_reg"/>
    <property type="match status" value="1"/>
</dbReference>
<keyword evidence="1" id="KW-0597">Phosphoprotein</keyword>
<organism evidence="4 5">
    <name type="scientific">Dielma fastidiosa</name>
    <dbReference type="NCBI Taxonomy" id="1034346"/>
    <lineage>
        <taxon>Bacteria</taxon>
        <taxon>Bacillati</taxon>
        <taxon>Bacillota</taxon>
        <taxon>Erysipelotrichia</taxon>
        <taxon>Erysipelotrichales</taxon>
        <taxon>Erysipelotrichaceae</taxon>
        <taxon>Dielma</taxon>
    </lineage>
</organism>
<protein>
    <submittedName>
        <fullName evidence="4">LytTR family two component transcriptional regulator</fullName>
    </submittedName>
</protein>
<name>A0A318KWH8_9FIRM</name>
<dbReference type="Pfam" id="PF04397">
    <property type="entry name" value="LytTR"/>
    <property type="match status" value="1"/>
</dbReference>
<feature type="domain" description="Response regulatory" evidence="2">
    <location>
        <begin position="3"/>
        <end position="119"/>
    </location>
</feature>
<dbReference type="InterPro" id="IPR011006">
    <property type="entry name" value="CheY-like_superfamily"/>
</dbReference>
<dbReference type="GO" id="GO:0003677">
    <property type="term" value="F:DNA binding"/>
    <property type="evidence" value="ECO:0007669"/>
    <property type="project" value="InterPro"/>
</dbReference>